<sequence>MVKIMNRATKKKERAHQQLQTGGSERPINVDNSCDAPPNQGRHFTLPTLALGRLKPSWEYVENHCPSKEICGDVDTSNIVSTKCCQPTQITSAIDQQPEIVNLVQPVTMAEAMASPKEKPMCLEAMT</sequence>
<proteinExistence type="predicted"/>
<protein>
    <submittedName>
        <fullName evidence="2">Uncharacterized protein</fullName>
    </submittedName>
</protein>
<keyword evidence="3" id="KW-1185">Reference proteome</keyword>
<evidence type="ECO:0000256" key="1">
    <source>
        <dbReference type="SAM" id="MobiDB-lite"/>
    </source>
</evidence>
<dbReference type="AlphaFoldDB" id="A0A5B0NLX5"/>
<comment type="caution">
    <text evidence="2">The sequence shown here is derived from an EMBL/GenBank/DDBJ whole genome shotgun (WGS) entry which is preliminary data.</text>
</comment>
<feature type="region of interest" description="Disordered" evidence="1">
    <location>
        <begin position="1"/>
        <end position="41"/>
    </location>
</feature>
<dbReference type="OrthoDB" id="10601001at2759"/>
<reference evidence="2 3" key="1">
    <citation type="submission" date="2019-05" db="EMBL/GenBank/DDBJ databases">
        <title>Emergence of the Ug99 lineage of the wheat stem rust pathogen through somatic hybridization.</title>
        <authorList>
            <person name="Li F."/>
            <person name="Upadhyaya N.M."/>
            <person name="Sperschneider J."/>
            <person name="Matny O."/>
            <person name="Nguyen-Phuc H."/>
            <person name="Mago R."/>
            <person name="Raley C."/>
            <person name="Miller M.E."/>
            <person name="Silverstein K.A.T."/>
            <person name="Henningsen E."/>
            <person name="Hirsch C.D."/>
            <person name="Visser B."/>
            <person name="Pretorius Z.A."/>
            <person name="Steffenson B.J."/>
            <person name="Schwessinger B."/>
            <person name="Dodds P.N."/>
            <person name="Figueroa M."/>
        </authorList>
    </citation>
    <scope>NUCLEOTIDE SEQUENCE [LARGE SCALE GENOMIC DNA]</scope>
    <source>
        <strain evidence="2">21-0</strain>
    </source>
</reference>
<name>A0A5B0NLX5_PUCGR</name>
<dbReference type="EMBL" id="VSWC01000093">
    <property type="protein sequence ID" value="KAA1089556.1"/>
    <property type="molecule type" value="Genomic_DNA"/>
</dbReference>
<accession>A0A5B0NLX5</accession>
<evidence type="ECO:0000313" key="3">
    <source>
        <dbReference type="Proteomes" id="UP000324748"/>
    </source>
</evidence>
<gene>
    <name evidence="2" type="ORF">PGT21_022141</name>
</gene>
<feature type="non-terminal residue" evidence="2">
    <location>
        <position position="127"/>
    </location>
</feature>
<organism evidence="2 3">
    <name type="scientific">Puccinia graminis f. sp. tritici</name>
    <dbReference type="NCBI Taxonomy" id="56615"/>
    <lineage>
        <taxon>Eukaryota</taxon>
        <taxon>Fungi</taxon>
        <taxon>Dikarya</taxon>
        <taxon>Basidiomycota</taxon>
        <taxon>Pucciniomycotina</taxon>
        <taxon>Pucciniomycetes</taxon>
        <taxon>Pucciniales</taxon>
        <taxon>Pucciniaceae</taxon>
        <taxon>Puccinia</taxon>
    </lineage>
</organism>
<evidence type="ECO:0000313" key="2">
    <source>
        <dbReference type="EMBL" id="KAA1089556.1"/>
    </source>
</evidence>
<dbReference type="Proteomes" id="UP000324748">
    <property type="component" value="Unassembled WGS sequence"/>
</dbReference>